<dbReference type="OrthoDB" id="229380at2157"/>
<dbReference type="RefSeq" id="WP_200830857.1">
    <property type="nucleotide sequence ID" value="NZ_BIXZ01000002.1"/>
</dbReference>
<dbReference type="InterPro" id="IPR055755">
    <property type="entry name" value="DUF7331"/>
</dbReference>
<accession>A0A4C2EGN9</accession>
<dbReference type="EMBL" id="BIXZ01000002">
    <property type="protein sequence ID" value="GCF13606.1"/>
    <property type="molecule type" value="Genomic_DNA"/>
</dbReference>
<proteinExistence type="predicted"/>
<sequence length="50" mass="5503">MTHEHDTESRDGIRATFEEYDVGTGTVAHIGDPENPSAWIQSTVTVDVTE</sequence>
<dbReference type="Proteomes" id="UP000304382">
    <property type="component" value="Unassembled WGS sequence"/>
</dbReference>
<keyword evidence="2" id="KW-1185">Reference proteome</keyword>
<comment type="caution">
    <text evidence="1">The sequence shown here is derived from an EMBL/GenBank/DDBJ whole genome shotgun (WGS) entry which is preliminary data.</text>
</comment>
<protein>
    <submittedName>
        <fullName evidence="1">Uncharacterized protein</fullName>
    </submittedName>
</protein>
<evidence type="ECO:0000313" key="1">
    <source>
        <dbReference type="EMBL" id="GCF13606.1"/>
    </source>
</evidence>
<reference evidence="1 2" key="1">
    <citation type="submission" date="2019-02" db="EMBL/GenBank/DDBJ databases">
        <title>Haloarcula mannanilyticum sp. nov., a mannan degrading haloarchaeon isolated from commercial salt.</title>
        <authorList>
            <person name="Enomoto S."/>
            <person name="Shimane Y."/>
            <person name="Kamekura M."/>
            <person name="Ito T."/>
            <person name="Moriya O."/>
            <person name="Ihara K."/>
            <person name="Takahashi-Ando N."/>
            <person name="Fukushima Y."/>
            <person name="Yoshida Y."/>
            <person name="Usama R."/>
            <person name="Takai K."/>
            <person name="Minegishi H."/>
        </authorList>
    </citation>
    <scope>NUCLEOTIDE SEQUENCE [LARGE SCALE GENOMIC DNA]</scope>
    <source>
        <strain evidence="1 2">MD130-1</strain>
    </source>
</reference>
<gene>
    <name evidence="1" type="ORF">Harman_15410</name>
</gene>
<name>A0A4C2EGN9_9EURY</name>
<organism evidence="1 2">
    <name type="scientific">Haloarcula mannanilytica</name>
    <dbReference type="NCBI Taxonomy" id="2509225"/>
    <lineage>
        <taxon>Archaea</taxon>
        <taxon>Methanobacteriati</taxon>
        <taxon>Methanobacteriota</taxon>
        <taxon>Stenosarchaea group</taxon>
        <taxon>Halobacteria</taxon>
        <taxon>Halobacteriales</taxon>
        <taxon>Haloarculaceae</taxon>
        <taxon>Haloarcula</taxon>
    </lineage>
</organism>
<evidence type="ECO:0000313" key="2">
    <source>
        <dbReference type="Proteomes" id="UP000304382"/>
    </source>
</evidence>
<dbReference type="Pfam" id="PF24018">
    <property type="entry name" value="DUF7331"/>
    <property type="match status" value="1"/>
</dbReference>
<dbReference type="AlphaFoldDB" id="A0A4C2EGN9"/>